<evidence type="ECO:0000256" key="4">
    <source>
        <dbReference type="ARBA" id="ARBA00022801"/>
    </source>
</evidence>
<evidence type="ECO:0000256" key="6">
    <source>
        <dbReference type="PIRNR" id="PIRNR001084"/>
    </source>
</evidence>
<dbReference type="GO" id="GO:0004565">
    <property type="term" value="F:beta-galactosidase activity"/>
    <property type="evidence" value="ECO:0007669"/>
    <property type="project" value="UniProtKB-EC"/>
</dbReference>
<comment type="catalytic activity">
    <reaction evidence="1 6">
        <text>Hydrolysis of terminal non-reducing beta-D-galactose residues in beta-D-galactosides.</text>
        <dbReference type="EC" id="3.2.1.23"/>
    </reaction>
</comment>
<dbReference type="Gene3D" id="2.60.40.1180">
    <property type="entry name" value="Golgi alpha-mannosidase II"/>
    <property type="match status" value="1"/>
</dbReference>
<evidence type="ECO:0000256" key="1">
    <source>
        <dbReference type="ARBA" id="ARBA00001412"/>
    </source>
</evidence>
<feature type="domain" description="Beta-galactosidase trimerisation" evidence="8">
    <location>
        <begin position="397"/>
        <end position="605"/>
    </location>
</feature>
<feature type="domain" description="Glycoside hydrolase family 42 N-terminal" evidence="7">
    <location>
        <begin position="16"/>
        <end position="386"/>
    </location>
</feature>
<reference evidence="10 11" key="1">
    <citation type="submission" date="2023-07" db="EMBL/GenBank/DDBJ databases">
        <title>Sorghum-associated microbial communities from plants grown in Nebraska, USA.</title>
        <authorList>
            <person name="Schachtman D."/>
        </authorList>
    </citation>
    <scope>NUCLEOTIDE SEQUENCE [LARGE SCALE GENOMIC DNA]</scope>
    <source>
        <strain evidence="10 11">CC258</strain>
    </source>
</reference>
<dbReference type="Proteomes" id="UP001267290">
    <property type="component" value="Unassembled WGS sequence"/>
</dbReference>
<dbReference type="InterPro" id="IPR013738">
    <property type="entry name" value="Beta_galactosidase_Trimer"/>
</dbReference>
<dbReference type="EMBL" id="JAVDSB010000020">
    <property type="protein sequence ID" value="MDR6554860.1"/>
    <property type="molecule type" value="Genomic_DNA"/>
</dbReference>
<dbReference type="EC" id="3.2.1.23" evidence="3 6"/>
<evidence type="ECO:0000256" key="5">
    <source>
        <dbReference type="ARBA" id="ARBA00023295"/>
    </source>
</evidence>
<keyword evidence="11" id="KW-1185">Reference proteome</keyword>
<dbReference type="InterPro" id="IPR017853">
    <property type="entry name" value="GH"/>
</dbReference>
<dbReference type="Gene3D" id="3.40.50.880">
    <property type="match status" value="1"/>
</dbReference>
<dbReference type="SUPFAM" id="SSF52317">
    <property type="entry name" value="Class I glutamine amidotransferase-like"/>
    <property type="match status" value="1"/>
</dbReference>
<protein>
    <recommendedName>
        <fullName evidence="3 6">Beta-galactosidase</fullName>
        <shortName evidence="6">Beta-gal</shortName>
        <ecNumber evidence="3 6">3.2.1.23</ecNumber>
    </recommendedName>
</protein>
<evidence type="ECO:0000313" key="11">
    <source>
        <dbReference type="Proteomes" id="UP001267290"/>
    </source>
</evidence>
<keyword evidence="4 6" id="KW-0378">Hydrolase</keyword>
<accession>A0ABU1P528</accession>
<organism evidence="10 11">
    <name type="scientific">Paenibacillus qinlingensis</name>
    <dbReference type="NCBI Taxonomy" id="1837343"/>
    <lineage>
        <taxon>Bacteria</taxon>
        <taxon>Bacillati</taxon>
        <taxon>Bacillota</taxon>
        <taxon>Bacilli</taxon>
        <taxon>Bacillales</taxon>
        <taxon>Paenibacillaceae</taxon>
        <taxon>Paenibacillus</taxon>
    </lineage>
</organism>
<evidence type="ECO:0000259" key="7">
    <source>
        <dbReference type="Pfam" id="PF02449"/>
    </source>
</evidence>
<dbReference type="PANTHER" id="PTHR36447:SF1">
    <property type="entry name" value="BETA-GALACTOSIDASE GANA"/>
    <property type="match status" value="1"/>
</dbReference>
<dbReference type="SUPFAM" id="SSF51445">
    <property type="entry name" value="(Trans)glycosidases"/>
    <property type="match status" value="1"/>
</dbReference>
<feature type="domain" description="Beta-galactosidase C-terminal" evidence="9">
    <location>
        <begin position="614"/>
        <end position="671"/>
    </location>
</feature>
<dbReference type="PIRSF" id="PIRSF001084">
    <property type="entry name" value="B-galactosidase"/>
    <property type="match status" value="1"/>
</dbReference>
<dbReference type="PANTHER" id="PTHR36447">
    <property type="entry name" value="BETA-GALACTOSIDASE GANA"/>
    <property type="match status" value="1"/>
</dbReference>
<evidence type="ECO:0000256" key="3">
    <source>
        <dbReference type="ARBA" id="ARBA00012756"/>
    </source>
</evidence>
<dbReference type="Pfam" id="PF02449">
    <property type="entry name" value="Glyco_hydro_42"/>
    <property type="match status" value="1"/>
</dbReference>
<dbReference type="CDD" id="cd03143">
    <property type="entry name" value="A4_beta-galactosidase_middle_domain"/>
    <property type="match status" value="1"/>
</dbReference>
<gene>
    <name evidence="10" type="ORF">J2736_006091</name>
</gene>
<proteinExistence type="inferred from homology"/>
<dbReference type="Pfam" id="PF08532">
    <property type="entry name" value="Glyco_hydro_42M"/>
    <property type="match status" value="1"/>
</dbReference>
<dbReference type="RefSeq" id="WP_310502268.1">
    <property type="nucleotide sequence ID" value="NZ_JAVDSB010000020.1"/>
</dbReference>
<evidence type="ECO:0000313" key="10">
    <source>
        <dbReference type="EMBL" id="MDR6554860.1"/>
    </source>
</evidence>
<keyword evidence="5 6" id="KW-0326">Glycosidase</keyword>
<dbReference type="InterPro" id="IPR029062">
    <property type="entry name" value="Class_I_gatase-like"/>
</dbReference>
<dbReference type="Pfam" id="PF08533">
    <property type="entry name" value="Glyco_hydro_42C"/>
    <property type="match status" value="1"/>
</dbReference>
<name>A0ABU1P528_9BACL</name>
<dbReference type="InterPro" id="IPR013780">
    <property type="entry name" value="Glyco_hydro_b"/>
</dbReference>
<dbReference type="InterPro" id="IPR013529">
    <property type="entry name" value="Glyco_hydro_42_N"/>
</dbReference>
<sequence>MTWRREKMGQILYGADYYPEQWPEEVWLEDMKLMKEAGVNIVRLGIFAWASIQPEEHRFEFGWLDRIMDLLAENGIAVHLATATASPPAWLTHRYPETMNVDVNGHPYRHGSRQHYSPASKVFRQYCAELVRKIAERYKNHPALFMWHINNEHGGHLQKDYTPDAITGFREWLQRRYGTLDELNDQWGTAFWSQKYSDWEEIGPPSTTPIAFCNPGQELDFSRYMNDCLLELYLNEYRILREVTPDVPILASFMMEFKWLNYYEWAKHMDVVGLDTYPDPRLGIPVSQAMDFDMLRSMKDSQPYLLMEQVTTQVNWRRNNAQKKPGQMRLWSYQSIARGGDGILFFQWRQSKAGAEKFHGALVPHSGDVNSRVYREVRQLGEELQRLEAVVGSRIKARTAILFDYENWWAVEMAGKPSADIRYREQVMKYYTALHELNVAVDIVQPHSDLSGYDLVLAPTLYMIDAATADRLERFVESGGTLLTTFWSGMVDRNDRIHLGGYPAPLRKLLGIHVEEFDPFTPEQTSSLQMVDPDCSGDYSCSLWADIIRLEGAKALGVFTADYYEGYPAVTENAYGKGSALYVGMFPEQKLADKLIRHLAERLDLLPDILVPSGVETSVREDNGKSFQFVLNHLEHPVVIDLKGRSCVDLITGSSFAERIELESYDVAILKWK</sequence>
<comment type="similarity">
    <text evidence="2 6">Belongs to the glycosyl hydrolase 42 family.</text>
</comment>
<evidence type="ECO:0000256" key="2">
    <source>
        <dbReference type="ARBA" id="ARBA00005940"/>
    </source>
</evidence>
<dbReference type="InterPro" id="IPR013739">
    <property type="entry name" value="Beta_galactosidase_C"/>
</dbReference>
<evidence type="ECO:0000259" key="9">
    <source>
        <dbReference type="Pfam" id="PF08533"/>
    </source>
</evidence>
<dbReference type="Gene3D" id="3.20.20.80">
    <property type="entry name" value="Glycosidases"/>
    <property type="match status" value="1"/>
</dbReference>
<evidence type="ECO:0000259" key="8">
    <source>
        <dbReference type="Pfam" id="PF08532"/>
    </source>
</evidence>
<dbReference type="InterPro" id="IPR003476">
    <property type="entry name" value="Glyco_hydro_42"/>
</dbReference>
<comment type="caution">
    <text evidence="10">The sequence shown here is derived from an EMBL/GenBank/DDBJ whole genome shotgun (WGS) entry which is preliminary data.</text>
</comment>